<proteinExistence type="predicted"/>
<feature type="region of interest" description="Disordered" evidence="6">
    <location>
        <begin position="61"/>
        <end position="102"/>
    </location>
</feature>
<reference evidence="9" key="1">
    <citation type="submission" date="2021-08" db="EMBL/GenBank/DDBJ databases">
        <title>WGS assembly of Ceratopteris richardii.</title>
        <authorList>
            <person name="Marchant D.B."/>
            <person name="Chen G."/>
            <person name="Jenkins J."/>
            <person name="Shu S."/>
            <person name="Leebens-Mack J."/>
            <person name="Grimwood J."/>
            <person name="Schmutz J."/>
            <person name="Soltis P."/>
            <person name="Soltis D."/>
            <person name="Chen Z.-H."/>
        </authorList>
    </citation>
    <scope>NUCLEOTIDE SEQUENCE</scope>
    <source>
        <strain evidence="9">Whitten #5841</strain>
        <tissue evidence="9">Leaf</tissue>
    </source>
</reference>
<evidence type="ECO:0000256" key="4">
    <source>
        <dbReference type="ARBA" id="ARBA00022833"/>
    </source>
</evidence>
<evidence type="ECO:0000259" key="8">
    <source>
        <dbReference type="PROSITE" id="PS51039"/>
    </source>
</evidence>
<evidence type="ECO:0000256" key="1">
    <source>
        <dbReference type="ARBA" id="ARBA00003732"/>
    </source>
</evidence>
<dbReference type="Gene3D" id="4.10.1110.10">
    <property type="entry name" value="AN1-like Zinc finger"/>
    <property type="match status" value="1"/>
</dbReference>
<dbReference type="Proteomes" id="UP000825935">
    <property type="component" value="Chromosome 5"/>
</dbReference>
<organism evidence="9 10">
    <name type="scientific">Ceratopteris richardii</name>
    <name type="common">Triangle waterfern</name>
    <dbReference type="NCBI Taxonomy" id="49495"/>
    <lineage>
        <taxon>Eukaryota</taxon>
        <taxon>Viridiplantae</taxon>
        <taxon>Streptophyta</taxon>
        <taxon>Embryophyta</taxon>
        <taxon>Tracheophyta</taxon>
        <taxon>Polypodiopsida</taxon>
        <taxon>Polypodiidae</taxon>
        <taxon>Polypodiales</taxon>
        <taxon>Pteridineae</taxon>
        <taxon>Pteridaceae</taxon>
        <taxon>Parkerioideae</taxon>
        <taxon>Ceratopteris</taxon>
    </lineage>
</organism>
<evidence type="ECO:0000256" key="6">
    <source>
        <dbReference type="SAM" id="MobiDB-lite"/>
    </source>
</evidence>
<feature type="domain" description="A20-type" evidence="7">
    <location>
        <begin position="18"/>
        <end position="52"/>
    </location>
</feature>
<evidence type="ECO:0000313" key="9">
    <source>
        <dbReference type="EMBL" id="KAH7437106.1"/>
    </source>
</evidence>
<feature type="compositionally biased region" description="Polar residues" evidence="6">
    <location>
        <begin position="86"/>
        <end position="102"/>
    </location>
</feature>
<dbReference type="InterPro" id="IPR050652">
    <property type="entry name" value="AN1_A20_ZnFinger"/>
</dbReference>
<keyword evidence="3 5" id="KW-0863">Zinc-finger</keyword>
<comment type="caution">
    <text evidence="9">The sequence shown here is derived from an EMBL/GenBank/DDBJ whole genome shotgun (WGS) entry which is preliminary data.</text>
</comment>
<dbReference type="GO" id="GO:0008270">
    <property type="term" value="F:zinc ion binding"/>
    <property type="evidence" value="ECO:0007669"/>
    <property type="project" value="UniProtKB-KW"/>
</dbReference>
<dbReference type="FunFam" id="4.10.1110.10:FF:000001">
    <property type="entry name" value="Zinc finger AN1-type containing 6"/>
    <property type="match status" value="1"/>
</dbReference>
<dbReference type="PROSITE" id="PS51036">
    <property type="entry name" value="ZF_A20"/>
    <property type="match status" value="1"/>
</dbReference>
<dbReference type="SMART" id="SM00154">
    <property type="entry name" value="ZnF_AN1"/>
    <property type="match status" value="1"/>
</dbReference>
<dbReference type="PROSITE" id="PS51039">
    <property type="entry name" value="ZF_AN1"/>
    <property type="match status" value="1"/>
</dbReference>
<dbReference type="EMBL" id="CM035410">
    <property type="protein sequence ID" value="KAH7437106.1"/>
    <property type="molecule type" value="Genomic_DNA"/>
</dbReference>
<evidence type="ECO:0000259" key="7">
    <source>
        <dbReference type="PROSITE" id="PS51036"/>
    </source>
</evidence>
<sequence>MEQESRKMDKDETGCQPPEGPILCANNCGFFGSATTMNLCSQCYRNYVLQQSKAAETAISTPEHIDSQSEVTSIIESNAVERDSTKSPSTSDVPSPQKQQPNRCYTCKKRVGLTGFKCRCGNQFCSLHRYHDKHNCPYDYQSAARDAIAKANPVIKADKFEKL</sequence>
<protein>
    <submittedName>
        <fullName evidence="9">Uncharacterized protein</fullName>
    </submittedName>
</protein>
<dbReference type="InterPro" id="IPR035896">
    <property type="entry name" value="AN1-like_Znf"/>
</dbReference>
<dbReference type="InterPro" id="IPR000058">
    <property type="entry name" value="Znf_AN1"/>
</dbReference>
<dbReference type="PANTHER" id="PTHR10634:SF149">
    <property type="entry name" value="AN1-TYPE DOMAIN-CONTAINING PROTEIN-RELATED"/>
    <property type="match status" value="1"/>
</dbReference>
<comment type="function">
    <text evidence="1">May be involved in environmental stress response.</text>
</comment>
<keyword evidence="4" id="KW-0862">Zinc</keyword>
<dbReference type="SMART" id="SM00259">
    <property type="entry name" value="ZnF_A20"/>
    <property type="match status" value="1"/>
</dbReference>
<keyword evidence="10" id="KW-1185">Reference proteome</keyword>
<dbReference type="Pfam" id="PF01754">
    <property type="entry name" value="zf-A20"/>
    <property type="match status" value="1"/>
</dbReference>
<evidence type="ECO:0000256" key="2">
    <source>
        <dbReference type="ARBA" id="ARBA00022723"/>
    </source>
</evidence>
<evidence type="ECO:0000256" key="5">
    <source>
        <dbReference type="PROSITE-ProRule" id="PRU00449"/>
    </source>
</evidence>
<dbReference type="OMA" id="NHSMMES"/>
<dbReference type="Pfam" id="PF01428">
    <property type="entry name" value="zf-AN1"/>
    <property type="match status" value="1"/>
</dbReference>
<accession>A0A8T2UT90</accession>
<dbReference type="GO" id="GO:0003677">
    <property type="term" value="F:DNA binding"/>
    <property type="evidence" value="ECO:0007669"/>
    <property type="project" value="InterPro"/>
</dbReference>
<dbReference type="SUPFAM" id="SSF118310">
    <property type="entry name" value="AN1-like Zinc finger"/>
    <property type="match status" value="1"/>
</dbReference>
<feature type="domain" description="AN1-type" evidence="8">
    <location>
        <begin position="98"/>
        <end position="144"/>
    </location>
</feature>
<dbReference type="OrthoDB" id="428577at2759"/>
<evidence type="ECO:0000313" key="10">
    <source>
        <dbReference type="Proteomes" id="UP000825935"/>
    </source>
</evidence>
<gene>
    <name evidence="9" type="ORF">KP509_05G056300</name>
</gene>
<name>A0A8T2UT90_CERRI</name>
<dbReference type="InterPro" id="IPR002653">
    <property type="entry name" value="Znf_A20"/>
</dbReference>
<dbReference type="AlphaFoldDB" id="A0A8T2UT90"/>
<dbReference type="Gene3D" id="1.20.5.4770">
    <property type="match status" value="1"/>
</dbReference>
<dbReference type="PANTHER" id="PTHR10634">
    <property type="entry name" value="AN1-TYPE ZINC FINGER PROTEIN"/>
    <property type="match status" value="1"/>
</dbReference>
<keyword evidence="2" id="KW-0479">Metal-binding</keyword>
<dbReference type="SUPFAM" id="SSF57716">
    <property type="entry name" value="Glucocorticoid receptor-like (DNA-binding domain)"/>
    <property type="match status" value="1"/>
</dbReference>
<evidence type="ECO:0000256" key="3">
    <source>
        <dbReference type="ARBA" id="ARBA00022771"/>
    </source>
</evidence>